<proteinExistence type="predicted"/>
<evidence type="ECO:0000256" key="3">
    <source>
        <dbReference type="ARBA" id="ARBA00022643"/>
    </source>
</evidence>
<evidence type="ECO:0000256" key="4">
    <source>
        <dbReference type="ARBA" id="ARBA00023002"/>
    </source>
</evidence>
<dbReference type="GO" id="GO:0008615">
    <property type="term" value="P:pyridoxine biosynthetic process"/>
    <property type="evidence" value="ECO:0007669"/>
    <property type="project" value="InterPro"/>
</dbReference>
<evidence type="ECO:0000259" key="5">
    <source>
        <dbReference type="Pfam" id="PF01243"/>
    </source>
</evidence>
<evidence type="ECO:0000313" key="7">
    <source>
        <dbReference type="Proteomes" id="UP000651057"/>
    </source>
</evidence>
<dbReference type="GO" id="GO:0004733">
    <property type="term" value="F:pyridoxamine phosphate oxidase activity"/>
    <property type="evidence" value="ECO:0007669"/>
    <property type="project" value="InterPro"/>
</dbReference>
<dbReference type="Gene3D" id="2.30.110.10">
    <property type="entry name" value="Electron Transport, Fmn-binding Protein, Chain A"/>
    <property type="match status" value="1"/>
</dbReference>
<keyword evidence="7" id="KW-1185">Reference proteome</keyword>
<dbReference type="AlphaFoldDB" id="A0A936ZT75"/>
<gene>
    <name evidence="6" type="ORF">JJQ60_15715</name>
</gene>
<protein>
    <submittedName>
        <fullName evidence="6">Pyridoxamine 5'-phosphate oxidase family protein</fullName>
    </submittedName>
</protein>
<keyword evidence="4" id="KW-0560">Oxidoreductase</keyword>
<reference evidence="6" key="1">
    <citation type="submission" date="2021-01" db="EMBL/GenBank/DDBJ databases">
        <authorList>
            <person name="Zhong Y.L."/>
        </authorList>
    </citation>
    <scope>NUCLEOTIDE SEQUENCE</scope>
    <source>
        <strain evidence="6">KCTC 23302</strain>
    </source>
</reference>
<dbReference type="Proteomes" id="UP000651057">
    <property type="component" value="Unassembled WGS sequence"/>
</dbReference>
<name>A0A936ZT75_9FLAO</name>
<keyword evidence="3" id="KW-0288">FMN</keyword>
<evidence type="ECO:0000256" key="1">
    <source>
        <dbReference type="ARBA" id="ARBA00001917"/>
    </source>
</evidence>
<dbReference type="RefSeq" id="WP_201922327.1">
    <property type="nucleotide sequence ID" value="NZ_BAABAX010000014.1"/>
</dbReference>
<comment type="caution">
    <text evidence="6">The sequence shown here is derived from an EMBL/GenBank/DDBJ whole genome shotgun (WGS) entry which is preliminary data.</text>
</comment>
<dbReference type="PANTHER" id="PTHR10851:SF0">
    <property type="entry name" value="PYRIDOXINE-5'-PHOSPHATE OXIDASE"/>
    <property type="match status" value="1"/>
</dbReference>
<feature type="domain" description="Pyridoxamine 5'-phosphate oxidase N-terminal" evidence="5">
    <location>
        <begin position="24"/>
        <end position="123"/>
    </location>
</feature>
<dbReference type="PANTHER" id="PTHR10851">
    <property type="entry name" value="PYRIDOXINE-5-PHOSPHATE OXIDASE"/>
    <property type="match status" value="1"/>
</dbReference>
<evidence type="ECO:0000313" key="6">
    <source>
        <dbReference type="EMBL" id="MBL0684977.1"/>
    </source>
</evidence>
<comment type="cofactor">
    <cofactor evidence="1">
        <name>FMN</name>
        <dbReference type="ChEBI" id="CHEBI:58210"/>
    </cofactor>
</comment>
<organism evidence="6 7">
    <name type="scientific">Aquimarina mytili</name>
    <dbReference type="NCBI Taxonomy" id="874423"/>
    <lineage>
        <taxon>Bacteria</taxon>
        <taxon>Pseudomonadati</taxon>
        <taxon>Bacteroidota</taxon>
        <taxon>Flavobacteriia</taxon>
        <taxon>Flavobacteriales</taxon>
        <taxon>Flavobacteriaceae</taxon>
        <taxon>Aquimarina</taxon>
    </lineage>
</organism>
<dbReference type="GO" id="GO:0010181">
    <property type="term" value="F:FMN binding"/>
    <property type="evidence" value="ECO:0007669"/>
    <property type="project" value="InterPro"/>
</dbReference>
<dbReference type="InterPro" id="IPR011576">
    <property type="entry name" value="Pyridox_Oxase_N"/>
</dbReference>
<accession>A0A936ZT75</accession>
<keyword evidence="2" id="KW-0285">Flavoprotein</keyword>
<sequence>MTNIIFSSICNDLKNASKTAGHPFRYFTLATSDINGAPRLRTVVLRDIDDQLNLIVYTDQRSKKITHINEQNKVSLLFMDSKRLIQLSIRARAEIIKDNSTLKKIWDQIPQKSKRDYTTELAPGKEIKDPDEIDFLEDKHFFSAIKIIPRRIEFLRLQRPNHIRVLFKREDDRWNGTYLVP</sequence>
<dbReference type="EMBL" id="JAERQJ010000006">
    <property type="protein sequence ID" value="MBL0684977.1"/>
    <property type="molecule type" value="Genomic_DNA"/>
</dbReference>
<dbReference type="Pfam" id="PF01243">
    <property type="entry name" value="PNPOx_N"/>
    <property type="match status" value="1"/>
</dbReference>
<dbReference type="InterPro" id="IPR000659">
    <property type="entry name" value="Pyridox_Oxase"/>
</dbReference>
<evidence type="ECO:0000256" key="2">
    <source>
        <dbReference type="ARBA" id="ARBA00022630"/>
    </source>
</evidence>
<dbReference type="SUPFAM" id="SSF50475">
    <property type="entry name" value="FMN-binding split barrel"/>
    <property type="match status" value="1"/>
</dbReference>
<dbReference type="InterPro" id="IPR012349">
    <property type="entry name" value="Split_barrel_FMN-bd"/>
</dbReference>